<organism evidence="1 2">
    <name type="scientific">Phormidesmis priestleyi</name>
    <dbReference type="NCBI Taxonomy" id="268141"/>
    <lineage>
        <taxon>Bacteria</taxon>
        <taxon>Bacillati</taxon>
        <taxon>Cyanobacteriota</taxon>
        <taxon>Cyanophyceae</taxon>
        <taxon>Leptolyngbyales</taxon>
        <taxon>Leptolyngbyaceae</taxon>
        <taxon>Phormidesmis</taxon>
    </lineage>
</organism>
<evidence type="ECO:0000313" key="1">
    <source>
        <dbReference type="EMBL" id="PZO42102.1"/>
    </source>
</evidence>
<dbReference type="Proteomes" id="UP000249794">
    <property type="component" value="Unassembled WGS sequence"/>
</dbReference>
<reference evidence="1 2" key="2">
    <citation type="submission" date="2018-06" db="EMBL/GenBank/DDBJ databases">
        <title>Metagenomic assembly of (sub)arctic Cyanobacteria and their associated microbiome from non-axenic cultures.</title>
        <authorList>
            <person name="Baurain D."/>
        </authorList>
    </citation>
    <scope>NUCLEOTIDE SEQUENCE [LARGE SCALE GENOMIC DNA]</scope>
    <source>
        <strain evidence="1">ULC027bin1</strain>
    </source>
</reference>
<gene>
    <name evidence="1" type="ORF">DCF15_23055</name>
</gene>
<dbReference type="AlphaFoldDB" id="A0A2W4WC93"/>
<reference evidence="2" key="1">
    <citation type="submission" date="2018-04" db="EMBL/GenBank/DDBJ databases">
        <authorList>
            <person name="Cornet L."/>
        </authorList>
    </citation>
    <scope>NUCLEOTIDE SEQUENCE [LARGE SCALE GENOMIC DNA]</scope>
</reference>
<protein>
    <submittedName>
        <fullName evidence="1">Uncharacterized protein</fullName>
    </submittedName>
</protein>
<sequence>MQRLVVAAIYVFGIKRGVGAESLCEFFHKLHLETHIGISVSSLRKIQRLLEGEILTYQKGQHERLSQACTDLPKMCVGVGETWLEQTVLVMMALSSGYLLVEEITDSHRYITWQQSIQPVLKQWQGQINTVSMTGQKL</sequence>
<comment type="caution">
    <text evidence="1">The sequence shown here is derived from an EMBL/GenBank/DDBJ whole genome shotgun (WGS) entry which is preliminary data.</text>
</comment>
<evidence type="ECO:0000313" key="2">
    <source>
        <dbReference type="Proteomes" id="UP000249794"/>
    </source>
</evidence>
<name>A0A2W4WC93_9CYAN</name>
<accession>A0A2W4WC93</accession>
<proteinExistence type="predicted"/>
<dbReference type="EMBL" id="QBMP01000434">
    <property type="protein sequence ID" value="PZO42102.1"/>
    <property type="molecule type" value="Genomic_DNA"/>
</dbReference>